<sequence>MSLQAPLVLELATIDDIPAITELWFTVFNDPGMRHLMPDTPGVRQWMTEANLYDMQQKPYQKYIKIVDPTTKDATGQPRLAAYAKWDLSMPNQRGPRFPPWHADQPSQDCNAFFGKLEEDRKRVMGDRKHYYLDMLGTHPDYRGRGAASALVKWGCDIADREGDGAYVDASKAGAPLYQRYGFVDFSDPATPGDTASMGRL</sequence>
<accession>A0A1F5LNZ3</accession>
<comment type="caution">
    <text evidence="2">The sequence shown here is derived from an EMBL/GenBank/DDBJ whole genome shotgun (WGS) entry which is preliminary data.</text>
</comment>
<keyword evidence="3" id="KW-1185">Reference proteome</keyword>
<dbReference type="Proteomes" id="UP000177622">
    <property type="component" value="Unassembled WGS sequence"/>
</dbReference>
<dbReference type="InterPro" id="IPR016181">
    <property type="entry name" value="Acyl_CoA_acyltransferase"/>
</dbReference>
<dbReference type="Pfam" id="PF00583">
    <property type="entry name" value="Acetyltransf_1"/>
    <property type="match status" value="1"/>
</dbReference>
<dbReference type="EMBL" id="LXJU01000005">
    <property type="protein sequence ID" value="OGE54806.1"/>
    <property type="molecule type" value="Genomic_DNA"/>
</dbReference>
<dbReference type="AlphaFoldDB" id="A0A1F5LNZ3"/>
<proteinExistence type="predicted"/>
<dbReference type="PROSITE" id="PS51186">
    <property type="entry name" value="GNAT"/>
    <property type="match status" value="1"/>
</dbReference>
<name>A0A1F5LNZ3_PENAI</name>
<reference evidence="2 3" key="1">
    <citation type="journal article" date="2016" name="Sci. Rep.">
        <title>Penicillium arizonense, a new, genome sequenced fungal species, reveals a high chemical diversity in secreted metabolites.</title>
        <authorList>
            <person name="Grijseels S."/>
            <person name="Nielsen J.C."/>
            <person name="Randelovic M."/>
            <person name="Nielsen J."/>
            <person name="Nielsen K.F."/>
            <person name="Workman M."/>
            <person name="Frisvad J.C."/>
        </authorList>
    </citation>
    <scope>NUCLEOTIDE SEQUENCE [LARGE SCALE GENOMIC DNA]</scope>
    <source>
        <strain evidence="2 3">CBS 141311</strain>
    </source>
</reference>
<evidence type="ECO:0000313" key="2">
    <source>
        <dbReference type="EMBL" id="OGE54806.1"/>
    </source>
</evidence>
<organism evidence="2 3">
    <name type="scientific">Penicillium arizonense</name>
    <dbReference type="NCBI Taxonomy" id="1835702"/>
    <lineage>
        <taxon>Eukaryota</taxon>
        <taxon>Fungi</taxon>
        <taxon>Dikarya</taxon>
        <taxon>Ascomycota</taxon>
        <taxon>Pezizomycotina</taxon>
        <taxon>Eurotiomycetes</taxon>
        <taxon>Eurotiomycetidae</taxon>
        <taxon>Eurotiales</taxon>
        <taxon>Aspergillaceae</taxon>
        <taxon>Penicillium</taxon>
    </lineage>
</organism>
<dbReference type="Gene3D" id="3.40.630.30">
    <property type="match status" value="1"/>
</dbReference>
<dbReference type="RefSeq" id="XP_022490237.1">
    <property type="nucleotide sequence ID" value="XM_022629651.1"/>
</dbReference>
<protein>
    <recommendedName>
        <fullName evidence="1">N-acetyltransferase domain-containing protein</fullName>
    </recommendedName>
</protein>
<gene>
    <name evidence="2" type="ORF">PENARI_c005G02943</name>
</gene>
<dbReference type="GeneID" id="34574385"/>
<dbReference type="InterPro" id="IPR052523">
    <property type="entry name" value="Trichothecene_AcTrans"/>
</dbReference>
<feature type="domain" description="N-acetyltransferase" evidence="1">
    <location>
        <begin position="69"/>
        <end position="201"/>
    </location>
</feature>
<evidence type="ECO:0000259" key="1">
    <source>
        <dbReference type="PROSITE" id="PS51186"/>
    </source>
</evidence>
<dbReference type="CDD" id="cd04301">
    <property type="entry name" value="NAT_SF"/>
    <property type="match status" value="1"/>
</dbReference>
<dbReference type="PANTHER" id="PTHR42791">
    <property type="entry name" value="GNAT FAMILY ACETYLTRANSFERASE"/>
    <property type="match status" value="1"/>
</dbReference>
<dbReference type="OrthoDB" id="2115692at2759"/>
<dbReference type="PANTHER" id="PTHR42791:SF17">
    <property type="entry name" value="ACETYLTRANSFERASE, GNAT FAMILY FAMILY (AFU_ORTHOLOGUE AFUA_8G05690)"/>
    <property type="match status" value="1"/>
</dbReference>
<dbReference type="GO" id="GO:0016747">
    <property type="term" value="F:acyltransferase activity, transferring groups other than amino-acyl groups"/>
    <property type="evidence" value="ECO:0007669"/>
    <property type="project" value="InterPro"/>
</dbReference>
<evidence type="ECO:0000313" key="3">
    <source>
        <dbReference type="Proteomes" id="UP000177622"/>
    </source>
</evidence>
<dbReference type="SUPFAM" id="SSF55729">
    <property type="entry name" value="Acyl-CoA N-acyltransferases (Nat)"/>
    <property type="match status" value="1"/>
</dbReference>
<dbReference type="STRING" id="1835702.A0A1F5LNZ3"/>
<dbReference type="InterPro" id="IPR000182">
    <property type="entry name" value="GNAT_dom"/>
</dbReference>